<feature type="region of interest" description="Disordered" evidence="8">
    <location>
        <begin position="1272"/>
        <end position="1445"/>
    </location>
</feature>
<dbReference type="InterPro" id="IPR003995">
    <property type="entry name" value="RTX_toxin_determinant-A"/>
</dbReference>
<keyword evidence="10" id="KW-1185">Reference proteome</keyword>
<keyword evidence="4" id="KW-0800">Toxin</keyword>
<dbReference type="PANTHER" id="PTHR38340:SF1">
    <property type="entry name" value="S-LAYER PROTEIN"/>
    <property type="match status" value="1"/>
</dbReference>
<keyword evidence="7" id="KW-0472">Membrane</keyword>
<dbReference type="PRINTS" id="PR01488">
    <property type="entry name" value="RTXTOXINA"/>
</dbReference>
<sequence length="1895" mass="203280">MFTTNSANQVTNYLVEDALQNAYNTLNSFAGSEDFLSKIKTAFGESFDATKLEDLRQQWISSNFASLPAIEIRTGAELQGANAAYAGSTNTIYFSQDFLNKYASNGEAIRAVLLEEIGHYIDWQINSVDTPGDEGELFSAIVRGVNLSENQIQQMKQENDSVILNFGYATNLNNIQMFQSGQSPILVENSDDTFYSVFQELLSNRPKTRFVVMNGILTPKDYFSNGDQFAEVLGLTNLPNSIDFKPQYNPTSEPNGAGTIRWLPFDIAPGLEDAFDGVADFIADNFLIPAVNYWNENVPFLSDEWILNIGNKNNAQAIIDNPNSLRDASDSKINSVIDFVDRYQGFKDITQRLNNDFSPNYDESNPPNDLVEALTQFWTEGTSKASESVNSQWVTEDLSNFLSNDANSLIVIPHSQANFFVEDALRMAPLFNAGLNRLKVFPLGSPTNYTSQGVITDYVAQPYNNPGDLIPGLQFEGGASNQEKMRTFWQTLREVMKISGKLALKDNHDLGKYLNRDDFKSDLINTFEKMNPTGYYFQSGKLSPPFMYHVWTGTFHGDWMEGGENGDPIAGGYGNDVLRGGEGKDTLFGDSGWDVLDGGFGEQDIADYSNSGSGITLYAETMAGSDIYRVIDSYTVHDLSTEDILISLERIKGSNTGNDVMNGSDNQDFFLGQGGKDTLFGNKGSDYLDGGEDSDILYGGWHDDIIYGGIGDYADTIYGDDLDGFQGRDVLSGGAGKDLIYGGGDRDIIYGDEQELKDYDGDEFRDETSIENGDIINNPVAIPIEASFTDFNSLIEAEASSTDFSLTNDSGDSYSDWIYGGDGADNIYAGLGNDIVYGDNDNDLIFGEEGNDHLLGGFGDDKISGASGEDNIEGNGGNDILSGGNGNDNISGGDDSDRIYGDDGGDNITGDNGADNIQGNTGDDTISGGNDSDTISGGENNDRISGDDGTDILYGDNGNDILSGNTGNDTLYGGEGNDNLYGNEGDDNLYGEAGDDSLEGNLGNDILYGGDGTDTLLGNEGDDKLYGNQGQDILKGGEGADEIYGGKGDDSIWGEIGFDTIDGGAGSDTIDYSTSPSGVVVNINENRDYNNEQNPGIFDLEPNFEIDAGTGLDGYGTVDKLRNLENIIGTAFNDILIGNNADNHIQAGAGNDLIISSKGNDIYEGQDGIDVISFRRDIDGVYVELKEGYAKDGFDGLDTISQIENVVGSENDDEIYADDNANTITGGRGDDIINGRGNNDLIFGEGDQDLIYGEAGEDTLFGNDGNDILDGGLGNDTLSGGEGNDQLLGQAGNDTLDGGEDNDTLSGGDNEDILFGQTGADSLVGGTGNDSLNGGEDNDRLYGEAGNDTLDAGLGDDVLSGGDDDDTLLGQAGDDKLDGGNGNDFLDAGEGNDTLRGGNNNDTLIGGSGEDLLTGGDGNDRLFGNEDRDILSGGNGDDYLDGGTESDRIFGDDGNDTLFGQSGENTLNGGAGNDYINGSLNQDTLIGQTGDDTFTGGGDRDLIVVKLAEGSDVITDFGGVGRGISPTAEIIAEVDTIQFIGSGFNATNLLLTQVGQNLAITFEGIDNTKVILQNFALENIDNLDTGEDDAIDINNIIFDRSDRFDDDQILDDDDDDRIFNDDDDDIANFDDDDRIFWEHDSFDVINADSQITRVYHENHVTFLNDLDNNTKGYKDSKDVINGQGGNDTLSGLSGNDTLRGGEGNDSILGGFGNDYLRGDAGNDSLFGDVAKNLFKFKNGEDIFVSDEEDDSFNEDDDEDLIPIKSGYDRENDDSDEEDISEDEDIFEDDHFTYLESDDILQGGEGDDLLNGGYGQNTLTGGVGKDIFVLGDRTDFDVITDFTIGQDLIGLTGGLSFNKLTIASGDSGIEISFQDEVIATLNGLQSPLTSTDFTMI</sequence>
<reference evidence="9 10" key="1">
    <citation type="submission" date="2024-09" db="EMBL/GenBank/DDBJ databases">
        <title>Floridaenema gen nov. (Aerosakkonemataceae, Aerosakkonematales ord. nov., Cyanobacteria) from benthic tropical and subtropical fresh waters, with the description of four new species.</title>
        <authorList>
            <person name="Moretto J.A."/>
            <person name="Berthold D.E."/>
            <person name="Lefler F.W."/>
            <person name="Huang I.-S."/>
            <person name="Laughinghouse H. IV."/>
        </authorList>
    </citation>
    <scope>NUCLEOTIDE SEQUENCE [LARGE SCALE GENOMIC DNA]</scope>
    <source>
        <strain evidence="9 10">BLCC-F46</strain>
    </source>
</reference>
<evidence type="ECO:0000313" key="9">
    <source>
        <dbReference type="EMBL" id="MFB2879202.1"/>
    </source>
</evidence>
<evidence type="ECO:0000256" key="7">
    <source>
        <dbReference type="ARBA" id="ARBA00023136"/>
    </source>
</evidence>
<dbReference type="Pfam" id="PF00353">
    <property type="entry name" value="HemolysinCabind"/>
    <property type="match status" value="18"/>
</dbReference>
<feature type="compositionally biased region" description="Acidic residues" evidence="8">
    <location>
        <begin position="1770"/>
        <end position="1783"/>
    </location>
</feature>
<dbReference type="Gene3D" id="2.150.10.10">
    <property type="entry name" value="Serralysin-like metalloprotease, C-terminal"/>
    <property type="match status" value="13"/>
</dbReference>
<feature type="compositionally biased region" description="Low complexity" evidence="8">
    <location>
        <begin position="878"/>
        <end position="893"/>
    </location>
</feature>
<keyword evidence="6" id="KW-0843">Virulence</keyword>
<name>A0ABV4X8S9_9CYAN</name>
<proteinExistence type="predicted"/>
<evidence type="ECO:0000256" key="8">
    <source>
        <dbReference type="SAM" id="MobiDB-lite"/>
    </source>
</evidence>
<evidence type="ECO:0000313" key="10">
    <source>
        <dbReference type="Proteomes" id="UP001576774"/>
    </source>
</evidence>
<feature type="compositionally biased region" description="Polar residues" evidence="8">
    <location>
        <begin position="960"/>
        <end position="969"/>
    </location>
</feature>
<evidence type="ECO:0000256" key="4">
    <source>
        <dbReference type="ARBA" id="ARBA00022656"/>
    </source>
</evidence>
<dbReference type="InterPro" id="IPR018511">
    <property type="entry name" value="Hemolysin-typ_Ca-bd_CS"/>
</dbReference>
<dbReference type="RefSeq" id="WP_413272251.1">
    <property type="nucleotide sequence ID" value="NZ_JBHFNQ010000158.1"/>
</dbReference>
<feature type="region of interest" description="Disordered" evidence="8">
    <location>
        <begin position="1746"/>
        <end position="1783"/>
    </location>
</feature>
<feature type="compositionally biased region" description="Polar residues" evidence="8">
    <location>
        <begin position="918"/>
        <end position="939"/>
    </location>
</feature>
<evidence type="ECO:0000256" key="5">
    <source>
        <dbReference type="ARBA" id="ARBA00022737"/>
    </source>
</evidence>
<dbReference type="PANTHER" id="PTHR38340">
    <property type="entry name" value="S-LAYER PROTEIN"/>
    <property type="match status" value="1"/>
</dbReference>
<evidence type="ECO:0000256" key="6">
    <source>
        <dbReference type="ARBA" id="ARBA00023026"/>
    </source>
</evidence>
<evidence type="ECO:0000256" key="1">
    <source>
        <dbReference type="ARBA" id="ARBA00004370"/>
    </source>
</evidence>
<dbReference type="EMBL" id="JBHFNQ010000158">
    <property type="protein sequence ID" value="MFB2879202.1"/>
    <property type="molecule type" value="Genomic_DNA"/>
</dbReference>
<protein>
    <submittedName>
        <fullName evidence="9">Calcium-binding protein</fullName>
    </submittedName>
</protein>
<dbReference type="SUPFAM" id="SSF51120">
    <property type="entry name" value="beta-Roll"/>
    <property type="match status" value="10"/>
</dbReference>
<keyword evidence="5" id="KW-0677">Repeat</keyword>
<dbReference type="PRINTS" id="PR00313">
    <property type="entry name" value="CABNDNGRPT"/>
</dbReference>
<comment type="caution">
    <text evidence="9">The sequence shown here is derived from an EMBL/GenBank/DDBJ whole genome shotgun (WGS) entry which is preliminary data.</text>
</comment>
<accession>A0ABV4X8S9</accession>
<feature type="compositionally biased region" description="Low complexity" evidence="8">
    <location>
        <begin position="1350"/>
        <end position="1361"/>
    </location>
</feature>
<comment type="subcellular location">
    <subcellularLocation>
        <location evidence="1">Membrane</location>
    </subcellularLocation>
    <subcellularLocation>
        <location evidence="2">Secreted</location>
    </subcellularLocation>
</comment>
<feature type="region of interest" description="Disordered" evidence="8">
    <location>
        <begin position="865"/>
        <end position="997"/>
    </location>
</feature>
<organism evidence="9 10">
    <name type="scientific">Floridaenema aerugineum BLCC-F46</name>
    <dbReference type="NCBI Taxonomy" id="3153654"/>
    <lineage>
        <taxon>Bacteria</taxon>
        <taxon>Bacillati</taxon>
        <taxon>Cyanobacteriota</taxon>
        <taxon>Cyanophyceae</taxon>
        <taxon>Oscillatoriophycideae</taxon>
        <taxon>Aerosakkonematales</taxon>
        <taxon>Aerosakkonemataceae</taxon>
        <taxon>Floridanema</taxon>
        <taxon>Floridanema aerugineum</taxon>
    </lineage>
</organism>
<gene>
    <name evidence="9" type="ORF">ACE1CC_20295</name>
</gene>
<dbReference type="InterPro" id="IPR050557">
    <property type="entry name" value="RTX_toxin/Mannuronan_C5-epim"/>
</dbReference>
<keyword evidence="3" id="KW-0964">Secreted</keyword>
<evidence type="ECO:0000256" key="2">
    <source>
        <dbReference type="ARBA" id="ARBA00004613"/>
    </source>
</evidence>
<dbReference type="InterPro" id="IPR001343">
    <property type="entry name" value="Hemolysn_Ca-bd"/>
</dbReference>
<feature type="compositionally biased region" description="Basic and acidic residues" evidence="8">
    <location>
        <begin position="1418"/>
        <end position="1430"/>
    </location>
</feature>
<evidence type="ECO:0000256" key="3">
    <source>
        <dbReference type="ARBA" id="ARBA00022525"/>
    </source>
</evidence>
<dbReference type="Proteomes" id="UP001576774">
    <property type="component" value="Unassembled WGS sequence"/>
</dbReference>
<dbReference type="PROSITE" id="PS00330">
    <property type="entry name" value="HEMOLYSIN_CALCIUM"/>
    <property type="match status" value="15"/>
</dbReference>
<dbReference type="InterPro" id="IPR011049">
    <property type="entry name" value="Serralysin-like_metalloprot_C"/>
</dbReference>
<feature type="compositionally biased region" description="Acidic residues" evidence="8">
    <location>
        <begin position="1746"/>
        <end position="1760"/>
    </location>
</feature>
<feature type="compositionally biased region" description="Low complexity" evidence="8">
    <location>
        <begin position="906"/>
        <end position="917"/>
    </location>
</feature>
<feature type="compositionally biased region" description="Acidic residues" evidence="8">
    <location>
        <begin position="984"/>
        <end position="997"/>
    </location>
</feature>